<proteinExistence type="predicted"/>
<dbReference type="AlphaFoldDB" id="A0A4S4NIT3"/>
<dbReference type="EMBL" id="SRSF01000003">
    <property type="protein sequence ID" value="THH39639.1"/>
    <property type="molecule type" value="Genomic_DNA"/>
</dbReference>
<keyword evidence="2" id="KW-1185">Reference proteome</keyword>
<dbReference type="InterPro" id="IPR050583">
    <property type="entry name" value="Mycobacterial_A85_antigen"/>
</dbReference>
<reference evidence="1 2" key="1">
    <citation type="submission" date="2019-04" db="EMBL/GenBank/DDBJ databases">
        <title>Lewinella litorea sp. nov., isolated from a marine sand.</title>
        <authorList>
            <person name="Yoon J.-H."/>
        </authorList>
    </citation>
    <scope>NUCLEOTIDE SEQUENCE [LARGE SCALE GENOMIC DNA]</scope>
    <source>
        <strain evidence="1 2">HSMS-39</strain>
    </source>
</reference>
<dbReference type="SUPFAM" id="SSF53474">
    <property type="entry name" value="alpha/beta-Hydrolases"/>
    <property type="match status" value="1"/>
</dbReference>
<evidence type="ECO:0000313" key="2">
    <source>
        <dbReference type="Proteomes" id="UP000308528"/>
    </source>
</evidence>
<organism evidence="1 2">
    <name type="scientific">Neolewinella litorea</name>
    <dbReference type="NCBI Taxonomy" id="2562452"/>
    <lineage>
        <taxon>Bacteria</taxon>
        <taxon>Pseudomonadati</taxon>
        <taxon>Bacteroidota</taxon>
        <taxon>Saprospiria</taxon>
        <taxon>Saprospirales</taxon>
        <taxon>Lewinellaceae</taxon>
        <taxon>Neolewinella</taxon>
    </lineage>
</organism>
<dbReference type="InterPro" id="IPR000801">
    <property type="entry name" value="Esterase-like"/>
</dbReference>
<dbReference type="Proteomes" id="UP000308528">
    <property type="component" value="Unassembled WGS sequence"/>
</dbReference>
<name>A0A4S4NIT3_9BACT</name>
<protein>
    <submittedName>
        <fullName evidence="1">Esterase family protein</fullName>
    </submittedName>
</protein>
<evidence type="ECO:0000313" key="1">
    <source>
        <dbReference type="EMBL" id="THH39639.1"/>
    </source>
</evidence>
<dbReference type="PANTHER" id="PTHR48098">
    <property type="entry name" value="ENTEROCHELIN ESTERASE-RELATED"/>
    <property type="match status" value="1"/>
</dbReference>
<dbReference type="Pfam" id="PF00756">
    <property type="entry name" value="Esterase"/>
    <property type="match status" value="1"/>
</dbReference>
<gene>
    <name evidence="1" type="ORF">E4021_08455</name>
</gene>
<sequence>MRCRFRALRRAEERQGSKPRQYRYLWSVKPLSFFRQLAGSLLSPRKRLLRRTYTLQSVHLRRKVTLDVYRPAVPPWRLLSLVVFNDGQDLHRMDMAERLSRLFRSGNLPPTLVVGVHAGDRMREYGTVGRADHAGNGEGAADYEKFITLELLPWLEQRNNLFHGPARRSIAGFSLGGLSAFDLAWRNPGAFRTAGVFSGSLWYRYANFDPELPDANRIVHDYVARSKIGSIPNRFWFMAGTDDEAADRNNNGVIDAIDDTLQLMALLQEKGLKVGKDMAYVEVEGGKHEPETWGRVIGDFLTWAVKS</sequence>
<accession>A0A4S4NIT3</accession>
<comment type="caution">
    <text evidence="1">The sequence shown here is derived from an EMBL/GenBank/DDBJ whole genome shotgun (WGS) entry which is preliminary data.</text>
</comment>
<dbReference type="PANTHER" id="PTHR48098:SF6">
    <property type="entry name" value="FERRI-BACILLIBACTIN ESTERASE BESA"/>
    <property type="match status" value="1"/>
</dbReference>
<dbReference type="Gene3D" id="3.40.50.1820">
    <property type="entry name" value="alpha/beta hydrolase"/>
    <property type="match status" value="1"/>
</dbReference>
<dbReference type="InterPro" id="IPR029058">
    <property type="entry name" value="AB_hydrolase_fold"/>
</dbReference>
<dbReference type="OrthoDB" id="9784036at2"/>